<proteinExistence type="predicted"/>
<keyword evidence="5" id="KW-1003">Cell membrane</keyword>
<feature type="compositionally biased region" description="Basic and acidic residues" evidence="14">
    <location>
        <begin position="2179"/>
        <end position="2191"/>
    </location>
</feature>
<dbReference type="InterPro" id="IPR001611">
    <property type="entry name" value="Leu-rich_rpt"/>
</dbReference>
<dbReference type="PANTHER" id="PTHR23119">
    <property type="entry name" value="DISCS LARGE"/>
    <property type="match status" value="1"/>
</dbReference>
<feature type="region of interest" description="Disordered" evidence="14">
    <location>
        <begin position="2461"/>
        <end position="2526"/>
    </location>
</feature>
<evidence type="ECO:0000256" key="4">
    <source>
        <dbReference type="ARBA" id="ARBA00022473"/>
    </source>
</evidence>
<feature type="region of interest" description="Disordered" evidence="14">
    <location>
        <begin position="2179"/>
        <end position="2224"/>
    </location>
</feature>
<dbReference type="InterPro" id="IPR050614">
    <property type="entry name" value="Synaptic_Scaffolding_LAP-MAGUK"/>
</dbReference>
<evidence type="ECO:0000256" key="13">
    <source>
        <dbReference type="ARBA" id="ARBA00023136"/>
    </source>
</evidence>
<dbReference type="EnsemblMetazoa" id="AAEL019424-RG">
    <property type="protein sequence ID" value="AAEL019424-PG"/>
    <property type="gene ID" value="AAEL019424"/>
</dbReference>
<dbReference type="GO" id="GO:0019901">
    <property type="term" value="F:protein kinase binding"/>
    <property type="evidence" value="ECO:0007669"/>
    <property type="project" value="TreeGrafter"/>
</dbReference>
<dbReference type="PROSITE" id="PS51450">
    <property type="entry name" value="LRR"/>
    <property type="match status" value="5"/>
</dbReference>
<dbReference type="FunFam" id="3.80.10.10:FF:000599">
    <property type="entry name" value="Leucine-rich repeat-containing protein"/>
    <property type="match status" value="1"/>
</dbReference>
<dbReference type="InterPro" id="IPR055414">
    <property type="entry name" value="LRR_R13L4/SHOC2-like"/>
</dbReference>
<feature type="domain" description="PDZ" evidence="15">
    <location>
        <begin position="856"/>
        <end position="946"/>
    </location>
</feature>
<dbReference type="EnsemblMetazoa" id="AAEL019424-RO">
    <property type="protein sequence ID" value="AAEL019424-PO"/>
    <property type="gene ID" value="AAEL019424"/>
</dbReference>
<feature type="compositionally biased region" description="Basic and acidic residues" evidence="14">
    <location>
        <begin position="441"/>
        <end position="462"/>
    </location>
</feature>
<dbReference type="GO" id="GO:0005912">
    <property type="term" value="C:adherens junction"/>
    <property type="evidence" value="ECO:0007669"/>
    <property type="project" value="TreeGrafter"/>
</dbReference>
<feature type="compositionally biased region" description="Low complexity" evidence="14">
    <location>
        <begin position="1066"/>
        <end position="1110"/>
    </location>
</feature>
<dbReference type="FunFam" id="3.80.10.10:FF:000076">
    <property type="entry name" value="protein lap4 isoform X23"/>
    <property type="match status" value="1"/>
</dbReference>
<dbReference type="InterPro" id="IPR036034">
    <property type="entry name" value="PDZ_sf"/>
</dbReference>
<dbReference type="GO" id="GO:0030154">
    <property type="term" value="P:cell differentiation"/>
    <property type="evidence" value="ECO:0007669"/>
    <property type="project" value="UniProtKB-KW"/>
</dbReference>
<dbReference type="EnsemblMetazoa" id="AAEL019424-RE">
    <property type="protein sequence ID" value="AAEL019424-PE"/>
    <property type="gene ID" value="AAEL019424"/>
</dbReference>
<dbReference type="InterPro" id="IPR001478">
    <property type="entry name" value="PDZ"/>
</dbReference>
<reference evidence="16 17" key="1">
    <citation type="submission" date="2017-06" db="EMBL/GenBank/DDBJ databases">
        <title>Aedes aegypti genome working group (AGWG) sequencing and assembly.</title>
        <authorList>
            <consortium name="Aedes aegypti Genome Working Group (AGWG)"/>
            <person name="Matthews B.J."/>
        </authorList>
    </citation>
    <scope>NUCLEOTIDE SEQUENCE [LARGE SCALE GENOMIC DNA]</scope>
    <source>
        <strain evidence="16 17">LVP_AGWG</strain>
    </source>
</reference>
<dbReference type="EnsemblMetazoa" id="AAEL019424-RJ">
    <property type="protein sequence ID" value="AAEL019424-PJ"/>
    <property type="gene ID" value="AAEL019424"/>
</dbReference>
<dbReference type="EnsemblMetazoa" id="AAEL019424-RAB">
    <property type="protein sequence ID" value="AAEL019424-PAB"/>
    <property type="gene ID" value="AAEL019424"/>
</dbReference>
<feature type="compositionally biased region" description="Low complexity" evidence="14">
    <location>
        <begin position="2462"/>
        <end position="2483"/>
    </location>
</feature>
<dbReference type="FunCoup" id="A0A6I8TT38">
    <property type="interactions" value="885"/>
</dbReference>
<dbReference type="OrthoDB" id="2187496at2759"/>
<feature type="compositionally biased region" description="Acidic residues" evidence="14">
    <location>
        <begin position="2746"/>
        <end position="2757"/>
    </location>
</feature>
<feature type="domain" description="PDZ" evidence="15">
    <location>
        <begin position="667"/>
        <end position="754"/>
    </location>
</feature>
<feature type="compositionally biased region" description="Pro residues" evidence="14">
    <location>
        <begin position="1527"/>
        <end position="1546"/>
    </location>
</feature>
<feature type="compositionally biased region" description="Basic residues" evidence="14">
    <location>
        <begin position="575"/>
        <end position="594"/>
    </location>
</feature>
<evidence type="ECO:0000256" key="14">
    <source>
        <dbReference type="SAM" id="MobiDB-lite"/>
    </source>
</evidence>
<keyword evidence="17" id="KW-1185">Reference proteome</keyword>
<dbReference type="EnsemblMetazoa" id="AAEL019424-RM">
    <property type="protein sequence ID" value="AAEL019424-PM"/>
    <property type="gene ID" value="AAEL019424"/>
</dbReference>
<dbReference type="GO" id="GO:0098968">
    <property type="term" value="P:neurotransmitter receptor transport postsynaptic membrane to endosome"/>
    <property type="evidence" value="ECO:0007669"/>
    <property type="project" value="TreeGrafter"/>
</dbReference>
<feature type="region of interest" description="Disordered" evidence="14">
    <location>
        <begin position="1645"/>
        <end position="1703"/>
    </location>
</feature>
<dbReference type="Pfam" id="PF00595">
    <property type="entry name" value="PDZ"/>
    <property type="match status" value="4"/>
</dbReference>
<feature type="compositionally biased region" description="Low complexity" evidence="14">
    <location>
        <begin position="2363"/>
        <end position="2372"/>
    </location>
</feature>
<feature type="compositionally biased region" description="Basic and acidic residues" evidence="14">
    <location>
        <begin position="1763"/>
        <end position="1783"/>
    </location>
</feature>
<evidence type="ECO:0000259" key="15">
    <source>
        <dbReference type="PROSITE" id="PS50106"/>
    </source>
</evidence>
<feature type="compositionally biased region" description="Polar residues" evidence="14">
    <location>
        <begin position="1143"/>
        <end position="1152"/>
    </location>
</feature>
<name>A0A6I8TT38_AEDAE</name>
<dbReference type="InterPro" id="IPR032675">
    <property type="entry name" value="LRR_dom_sf"/>
</dbReference>
<dbReference type="GO" id="GO:0005737">
    <property type="term" value="C:cytoplasm"/>
    <property type="evidence" value="ECO:0007669"/>
    <property type="project" value="UniProtKB-SubCell"/>
</dbReference>
<reference evidence="16" key="2">
    <citation type="submission" date="2020-05" db="UniProtKB">
        <authorList>
            <consortium name="EnsemblMetazoa"/>
        </authorList>
    </citation>
    <scope>IDENTIFICATION</scope>
    <source>
        <strain evidence="16">LVP_AGWG</strain>
    </source>
</reference>
<dbReference type="InterPro" id="IPR003591">
    <property type="entry name" value="Leu-rich_rpt_typical-subtyp"/>
</dbReference>
<dbReference type="CDD" id="cd06704">
    <property type="entry name" value="PDZ1_Scribble-like"/>
    <property type="match status" value="1"/>
</dbReference>
<dbReference type="FunFam" id="2.30.42.10:FF:000074">
    <property type="entry name" value="protein scribble homolog isoform X2"/>
    <property type="match status" value="1"/>
</dbReference>
<dbReference type="PROSITE" id="PS50106">
    <property type="entry name" value="PDZ"/>
    <property type="match status" value="4"/>
</dbReference>
<evidence type="ECO:0000256" key="9">
    <source>
        <dbReference type="ARBA" id="ARBA00022737"/>
    </source>
</evidence>
<feature type="region of interest" description="Disordered" evidence="14">
    <location>
        <begin position="612"/>
        <end position="637"/>
    </location>
</feature>
<feature type="region of interest" description="Disordered" evidence="14">
    <location>
        <begin position="2014"/>
        <end position="2036"/>
    </location>
</feature>
<feature type="compositionally biased region" description="Acidic residues" evidence="14">
    <location>
        <begin position="554"/>
        <end position="568"/>
    </location>
</feature>
<feature type="compositionally biased region" description="Low complexity" evidence="14">
    <location>
        <begin position="2195"/>
        <end position="2205"/>
    </location>
</feature>
<dbReference type="SMART" id="SM00364">
    <property type="entry name" value="LRR_BAC"/>
    <property type="match status" value="11"/>
</dbReference>
<sequence length="2806" mass="309898">MFKCIPIFKGCNRQIEYVDKRHCSLPNVPEEILRYSRSLEELLLDANHIRDLPKNFFRLHRLRKLGLSDNEIIKLPSDIQNFENLVELDVSRNDIGDIPDDIKHLRSLQILDFSSNPIHRLPAGFSQLRNLTILGLNDMSLTSLPQDFGCLSKLESLELRENLLKHLPESISQLTNLERLDLGDNEIEELPPHLGYLPALQELWLDHNQLQKLPPEIGLLKNLVCLDVSENRMEELPEEIGGLENLTDLHLSQNLLEVLPDGISKLTKLTILKLDQNRLHTLNENIGQCVNMQELILTENFLNELPYTIGNMTMLNNLNVDRNSLISVPSELGNCKNLGVLSLRENKLTKLPSELGNCLELHVLDVSGNRLQHLPYSLVNLQLKAVWLSENQAQPLLTFQPDIDEVTGDQVLTCFLLPQQEYVPASPENREDTDSEDWEEREASRTHSVKFSEDSNVDKDTPFVRQNTPHPKELKLKAHKLFAKEKRSDDMSGGNLDTLSEESSSRPSLLNKTGMATMDDIQGVVPNEPIAEEDANKENEDFDDNYEKRVGFDVNEEEDRYYSEENEDSHEKKPISKLHRRDTPHHLKNKRVHHGVSDKNSSLVLTSLKLKESLPPPPKLDEHPALEAASNSDGQPVAAAAAATMAAVPEGNDALDAFTELKEERLEIHIERTSAGLGLSIAGGKGSTPFKGDDEGIFISRVTEGGPADLAGLKVGDKVLKVNGVSVEDADHYDAVEVLKACGSVLVLFISREVTRLIGHPVFDESGSVAQINVVEQQAATPQQQKMIPPPIAVAVEQPLMEGIAGGGGGGGGGGGEALHSSYNTVGLPNGNAGTPMPTTVGLLNGNEITHKVILHTTLIRDQIGQGLGFSIAGGKGHAPFKDGSEGIYISRLTEGGVAHKDGKILVGDRVLAINGVDITNAHHDYAVQLLTDHQRFVRLVVQREVKGPLEPPTSPRSPMLKSLNPSGYMANRPAYSGYRRSIDESTTEAHQPAATGEVPSQHHPASAQPEAQQQTTVTHKQSHTHHTQVLAPSANVDQQQLTNSSSQSQQQPPLPAPRKVLSPQTSVNNGNGSSSNIMSNNSNAMSNTNGSSSTHTTTNTTNGITNNSIYQQSPLPAPASTKAPAAGAPSTVTNGTSNNNSIVAKTQSEDSQVALRPMTSADFQAMIPSHFISGGAGGRQVVQVDKGAAPHQDTVTVTVQKAVPDMPMLPPAPTELGTVTETITKSTFTETVMTRVTDNRLLEPLISEEVVLPKDQGSLGFSIIGGTDHSCTPFGAHEPGIFISHIVPGGIAALSGKLRMGDRILKVNGTDVTGATHQEAVMELLRPCDEIKLTVQHDPLPAGFQHYEIVSLPTEEVQIVKLEGERLGMHIKGGLNGQRGNPLDQADEGVFISKINSSGAAKRDGRLRVGQRILEVNGVSLLGATHQEAVNSLRASGNTLHLVVCKGYEKGDLLHQAIGGAGGMSTGISNNGHSTRIGSRASETGSELSQSVSSLDRDDSIIAAEPQRKVSVDRVPEEEDTVPAVAPTPTPAAIPQPVVQPPPPTTTVATVAPQGVSRVAAPSTDSQALVSAREKSTPEKVLDIVRAAESLALGGNLVENGPPKSPTEPPTVEPLQKTTTIVMSKHTLDTQAPQVDRRYGNIRPLLHANDPPKPPITTSTSTTNTATTTSTTTTTTATSSTTSSSASATSAGTSVKAQSSSRLTPLPATKTYIPVYTPSSYAVPFGAKEPSPEKPPVPASRSTTPTSGHRKSVSFDLDDPECEHRKAMAASAERDAQIRQWKDANNNAGTGQLKGILRSGSPTTSSRSRSTTPEEEEREQVARLRYTRDDEDEETESETEEEESETEEEEDEQGSEIERPNPFRKEFFREDRNANRERSPRRSPPPRPPPILRKAEIVHNDGLDNMREEWGQGEFTEYQHDTRTNTVREVRGSTHSLTSRSVERIPDFEKIELIAAKFDVLPTKKRAEFVHENFTENALVHEDTHRQVLLEENRVRNEMLSRSTNPFLDTCYEQESQHSPSPVPHSPMHWSGSTGQLHPQLYPPVQVLPVHYTKLPTPQHTIFTYTQSPMHIQQQPQQPYGMPSYNYMSPPPAPKTPKSVSDKKRFFENAMEDQTKQTPKPEKVFSFLSQDEVEKLKQEEERKIATLGRRRIQERAYEQDDEYGSGDEEQEIRERYTKADENDNDMRHDDIDNDSPPTTPTNEPTYEEHQHHLQHPHQQQPHESRIPVMLNRSLMAATPPSKPNTPISRIPIRTANAEKRARANDMLPPEYDESKLSPSEIRALRAQKRAAWRQARLKSLENDALQAQIMIQTMNAATLHEDASGNPTVLHLRSDHDNDHYHHHQHLQHTQHYPTIAEHTVSSSDEQSSLSTQIDGSEYYRHPPVAPKPIRFPRIAVKSKDTGNERVVRETEKVVGEKVLQQRTEELPDGGLRTVEYVEKVIETEVETMREKIIMLELEEPSSGSSERQKAPQSQQQLLQSPDYDDSTEAADVSLEDDDHPDGRVPDDYQEDISDHEPEDEEDVHPLQTIVEVVNPAVSGGDGQINDIIIGRYNDDCAEDSFASASSPSTFSASASRFSYEEGRYESINDKMKNVLRELKQNEKVRLNLSKSMTEEELAEQEGDEDEEYQEEYDQEHEQVQQEECHQEDDEDEEFRHYEEKTGAIGTVFMVRERLINDFYTHQSELAQQEHHQQVQQQRVDYYDGCEVIQNPAAQAFEEELEKMQSLSKLQKKTLHDEKLKAVFCDDEDDDEDEEATGSCSLGEVSGAERKNSGASLEKPSGIPIAGTNGSGSSKRKKRKSKKKK</sequence>
<dbReference type="EnsemblMetazoa" id="AAEL019424-RA">
    <property type="protein sequence ID" value="AAEL019424-PA"/>
    <property type="gene ID" value="AAEL019424"/>
</dbReference>
<dbReference type="Pfam" id="PF23598">
    <property type="entry name" value="LRR_14"/>
    <property type="match status" value="1"/>
</dbReference>
<evidence type="ECO:0000256" key="5">
    <source>
        <dbReference type="ARBA" id="ARBA00022475"/>
    </source>
</evidence>
<dbReference type="SMART" id="SM00369">
    <property type="entry name" value="LRR_TYP"/>
    <property type="match status" value="14"/>
</dbReference>
<evidence type="ECO:0000256" key="3">
    <source>
        <dbReference type="ARBA" id="ARBA00004496"/>
    </source>
</evidence>
<feature type="region of interest" description="Disordered" evidence="14">
    <location>
        <begin position="423"/>
        <end position="469"/>
    </location>
</feature>
<feature type="region of interest" description="Disordered" evidence="14">
    <location>
        <begin position="484"/>
        <end position="599"/>
    </location>
</feature>
<evidence type="ECO:0000256" key="2">
    <source>
        <dbReference type="ARBA" id="ARBA00004282"/>
    </source>
</evidence>
<dbReference type="Proteomes" id="UP000008820">
    <property type="component" value="Chromosome 1"/>
</dbReference>
<dbReference type="SUPFAM" id="SSF52058">
    <property type="entry name" value="L domain-like"/>
    <property type="match status" value="2"/>
</dbReference>
<dbReference type="GO" id="GO:0098887">
    <property type="term" value="P:neurotransmitter receptor transport, endosome to postsynaptic membrane"/>
    <property type="evidence" value="ECO:0007669"/>
    <property type="project" value="TreeGrafter"/>
</dbReference>
<evidence type="ECO:0000313" key="17">
    <source>
        <dbReference type="Proteomes" id="UP000008820"/>
    </source>
</evidence>
<dbReference type="CDD" id="cd06702">
    <property type="entry name" value="PDZ3_Scribble-like"/>
    <property type="match status" value="1"/>
</dbReference>
<dbReference type="PANTHER" id="PTHR23119:SF44">
    <property type="entry name" value="PROTEIN LAP4"/>
    <property type="match status" value="1"/>
</dbReference>
<feature type="compositionally biased region" description="Basic and acidic residues" evidence="14">
    <location>
        <begin position="1820"/>
        <end position="1829"/>
    </location>
</feature>
<dbReference type="CDD" id="cd06703">
    <property type="entry name" value="PDZ2_Scribble-like"/>
    <property type="match status" value="1"/>
</dbReference>
<dbReference type="InParanoid" id="A0A6I8TT38"/>
<evidence type="ECO:0000313" key="16">
    <source>
        <dbReference type="EnsemblMetazoa" id="AAEL019424-PAB"/>
    </source>
</evidence>
<dbReference type="FunFam" id="3.80.10.10:FF:000036">
    <property type="entry name" value="protein scribble homolog isoform X1"/>
    <property type="match status" value="1"/>
</dbReference>
<evidence type="ECO:0000256" key="10">
    <source>
        <dbReference type="ARBA" id="ARBA00022782"/>
    </source>
</evidence>
<dbReference type="FunFam" id="2.30.42.10:FF:000064">
    <property type="entry name" value="protein lap4 isoform X1"/>
    <property type="match status" value="1"/>
</dbReference>
<feature type="compositionally biased region" description="Pro residues" evidence="14">
    <location>
        <begin position="1883"/>
        <end position="1892"/>
    </location>
</feature>
<feature type="compositionally biased region" description="Low complexity" evidence="14">
    <location>
        <begin position="1799"/>
        <end position="1812"/>
    </location>
</feature>
<dbReference type="Gene3D" id="3.80.10.10">
    <property type="entry name" value="Ribonuclease Inhibitor"/>
    <property type="match status" value="4"/>
</dbReference>
<feature type="compositionally biased region" description="Basic and acidic residues" evidence="14">
    <location>
        <begin position="1496"/>
        <end position="1516"/>
    </location>
</feature>
<evidence type="ECO:0000256" key="11">
    <source>
        <dbReference type="ARBA" id="ARBA00022949"/>
    </source>
</evidence>
<evidence type="ECO:0000256" key="12">
    <source>
        <dbReference type="ARBA" id="ARBA00023054"/>
    </source>
</evidence>
<dbReference type="SMART" id="SM00365">
    <property type="entry name" value="LRR_SD22"/>
    <property type="match status" value="7"/>
</dbReference>
<feature type="region of interest" description="Disordered" evidence="14">
    <location>
        <begin position="948"/>
        <end position="1153"/>
    </location>
</feature>
<feature type="compositionally biased region" description="Acidic residues" evidence="14">
    <location>
        <begin position="2616"/>
        <end position="2636"/>
    </location>
</feature>
<feature type="domain" description="PDZ" evidence="15">
    <location>
        <begin position="1250"/>
        <end position="1340"/>
    </location>
</feature>
<feature type="compositionally biased region" description="Polar residues" evidence="14">
    <location>
        <begin position="1472"/>
        <end position="1495"/>
    </location>
</feature>
<feature type="compositionally biased region" description="Low complexity" evidence="14">
    <location>
        <begin position="1658"/>
        <end position="1695"/>
    </location>
</feature>
<feature type="region of interest" description="Disordered" evidence="14">
    <location>
        <begin position="2361"/>
        <end position="2386"/>
    </location>
</feature>
<evidence type="ECO:0000256" key="1">
    <source>
        <dbReference type="ARBA" id="ARBA00004202"/>
    </source>
</evidence>
<feature type="compositionally biased region" description="Basic and acidic residues" evidence="14">
    <location>
        <begin position="534"/>
        <end position="551"/>
    </location>
</feature>
<dbReference type="SMART" id="SM00228">
    <property type="entry name" value="PDZ"/>
    <property type="match status" value="4"/>
</dbReference>
<organism evidence="16 17">
    <name type="scientific">Aedes aegypti</name>
    <name type="common">Yellowfever mosquito</name>
    <name type="synonym">Culex aegypti</name>
    <dbReference type="NCBI Taxonomy" id="7159"/>
    <lineage>
        <taxon>Eukaryota</taxon>
        <taxon>Metazoa</taxon>
        <taxon>Ecdysozoa</taxon>
        <taxon>Arthropoda</taxon>
        <taxon>Hexapoda</taxon>
        <taxon>Insecta</taxon>
        <taxon>Pterygota</taxon>
        <taxon>Neoptera</taxon>
        <taxon>Endopterygota</taxon>
        <taxon>Diptera</taxon>
        <taxon>Nematocera</taxon>
        <taxon>Culicoidea</taxon>
        <taxon>Culicidae</taxon>
        <taxon>Culicinae</taxon>
        <taxon>Aedini</taxon>
        <taxon>Aedes</taxon>
        <taxon>Stegomyia</taxon>
    </lineage>
</organism>
<keyword evidence="12" id="KW-0175">Coiled coil</keyword>
<keyword evidence="8" id="KW-0433">Leucine-rich repeat</keyword>
<keyword evidence="7" id="KW-0597">Phosphoprotein</keyword>
<feature type="compositionally biased region" description="Low complexity" evidence="14">
    <location>
        <begin position="1039"/>
        <end position="1052"/>
    </location>
</feature>
<feature type="region of interest" description="Disordered" evidence="14">
    <location>
        <begin position="2746"/>
        <end position="2806"/>
    </location>
</feature>
<feature type="region of interest" description="Disordered" evidence="14">
    <location>
        <begin position="2608"/>
        <end position="2656"/>
    </location>
</feature>
<dbReference type="SUPFAM" id="SSF50156">
    <property type="entry name" value="PDZ domain-like"/>
    <property type="match status" value="4"/>
</dbReference>
<dbReference type="GO" id="GO:0014069">
    <property type="term" value="C:postsynaptic density"/>
    <property type="evidence" value="ECO:0007669"/>
    <property type="project" value="TreeGrafter"/>
</dbReference>
<dbReference type="GO" id="GO:0098609">
    <property type="term" value="P:cell-cell adhesion"/>
    <property type="evidence" value="ECO:0007669"/>
    <property type="project" value="TreeGrafter"/>
</dbReference>
<feature type="compositionally biased region" description="Low complexity" evidence="14">
    <location>
        <begin position="501"/>
        <end position="510"/>
    </location>
</feature>
<feature type="compositionally biased region" description="Acidic residues" evidence="14">
    <location>
        <begin position="1830"/>
        <end position="1856"/>
    </location>
</feature>
<feature type="compositionally biased region" description="Basic and acidic residues" evidence="14">
    <location>
        <begin position="2637"/>
        <end position="2646"/>
    </location>
</feature>
<evidence type="ECO:0000256" key="8">
    <source>
        <dbReference type="ARBA" id="ARBA00022614"/>
    </source>
</evidence>
<evidence type="ECO:0000256" key="6">
    <source>
        <dbReference type="ARBA" id="ARBA00022490"/>
    </source>
</evidence>
<dbReference type="Pfam" id="PF13855">
    <property type="entry name" value="LRR_8"/>
    <property type="match status" value="2"/>
</dbReference>
<dbReference type="CDD" id="cd06701">
    <property type="entry name" value="PDZ4_Scribble-like"/>
    <property type="match status" value="1"/>
</dbReference>
<dbReference type="EnsemblMetazoa" id="AAEL019424-RAA">
    <property type="protein sequence ID" value="AAEL019424-PAA"/>
    <property type="gene ID" value="AAEL019424"/>
</dbReference>
<dbReference type="GO" id="GO:0045211">
    <property type="term" value="C:postsynaptic membrane"/>
    <property type="evidence" value="ECO:0007669"/>
    <property type="project" value="TreeGrafter"/>
</dbReference>
<dbReference type="EnsemblMetazoa" id="AAEL019424-RI">
    <property type="protein sequence ID" value="AAEL019424-PI"/>
    <property type="gene ID" value="AAEL019424"/>
</dbReference>
<dbReference type="EnsemblMetazoa" id="AAEL019424-RF">
    <property type="protein sequence ID" value="AAEL019424-PF"/>
    <property type="gene ID" value="AAEL019424"/>
</dbReference>
<dbReference type="Gene3D" id="2.30.42.10">
    <property type="match status" value="4"/>
</dbReference>
<keyword evidence="10" id="KW-0221">Differentiation</keyword>
<dbReference type="EnsemblMetazoa" id="AAEL019424-RD">
    <property type="protein sequence ID" value="AAEL019424-PD"/>
    <property type="gene ID" value="AAEL019424"/>
</dbReference>
<keyword evidence="13" id="KW-0472">Membrane</keyword>
<dbReference type="GO" id="GO:0043113">
    <property type="term" value="P:receptor clustering"/>
    <property type="evidence" value="ECO:0007669"/>
    <property type="project" value="TreeGrafter"/>
</dbReference>
<feature type="domain" description="PDZ" evidence="15">
    <location>
        <begin position="1357"/>
        <end position="1449"/>
    </location>
</feature>
<keyword evidence="9" id="KW-0677">Repeat</keyword>
<feature type="region of interest" description="Disordered" evidence="14">
    <location>
        <begin position="1472"/>
        <end position="1547"/>
    </location>
</feature>
<feature type="compositionally biased region" description="Acidic residues" evidence="14">
    <location>
        <begin position="431"/>
        <end position="440"/>
    </location>
</feature>
<dbReference type="FunFam" id="2.30.42.10:FF:000153">
    <property type="entry name" value="Scribbled, isoform T"/>
    <property type="match status" value="1"/>
</dbReference>
<feature type="compositionally biased region" description="Acidic residues" evidence="14">
    <location>
        <begin position="2484"/>
        <end position="2501"/>
    </location>
</feature>
<feature type="region of interest" description="Disordered" evidence="14">
    <location>
        <begin position="1727"/>
        <end position="1895"/>
    </location>
</feature>
<protein>
    <recommendedName>
        <fullName evidence="15">PDZ domain-containing protein</fullName>
    </recommendedName>
</protein>
<keyword evidence="4" id="KW-0217">Developmental protein</keyword>
<gene>
    <name evidence="16" type="primary">5574328</name>
</gene>
<dbReference type="EnsemblMetazoa" id="AAEL019424-RR">
    <property type="protein sequence ID" value="AAEL019424-PR"/>
    <property type="gene ID" value="AAEL019424"/>
</dbReference>
<feature type="compositionally biased region" description="Polar residues" evidence="14">
    <location>
        <begin position="1010"/>
        <end position="1020"/>
    </location>
</feature>
<feature type="compositionally biased region" description="Basic residues" evidence="14">
    <location>
        <begin position="2795"/>
        <end position="2806"/>
    </location>
</feature>
<keyword evidence="11" id="KW-0965">Cell junction</keyword>
<comment type="subcellular location">
    <subcellularLocation>
        <location evidence="2">Cell junction</location>
    </subcellularLocation>
    <subcellularLocation>
        <location evidence="1">Cell membrane</location>
        <topology evidence="1">Peripheral membrane protein</topology>
    </subcellularLocation>
    <subcellularLocation>
        <location evidence="3">Cytoplasm</location>
    </subcellularLocation>
</comment>
<keyword evidence="6" id="KW-0963">Cytoplasm</keyword>
<dbReference type="GO" id="GO:0045197">
    <property type="term" value="P:establishment or maintenance of epithelial cell apical/basal polarity"/>
    <property type="evidence" value="ECO:0007669"/>
    <property type="project" value="TreeGrafter"/>
</dbReference>
<dbReference type="EnsemblMetazoa" id="AAEL019424-RZ">
    <property type="protein sequence ID" value="AAEL019424-PZ"/>
    <property type="gene ID" value="AAEL019424"/>
</dbReference>
<feature type="compositionally biased region" description="Basic and acidic residues" evidence="14">
    <location>
        <begin position="1857"/>
        <end position="1881"/>
    </location>
</feature>
<dbReference type="FunFam" id="2.30.42.10:FF:000041">
    <property type="entry name" value="protein scribble homolog isoform X1"/>
    <property type="match status" value="1"/>
</dbReference>
<accession>A0A6I8TT38</accession>
<feature type="compositionally biased region" description="Acidic residues" evidence="14">
    <location>
        <begin position="2509"/>
        <end position="2524"/>
    </location>
</feature>
<evidence type="ECO:0000256" key="7">
    <source>
        <dbReference type="ARBA" id="ARBA00022553"/>
    </source>
</evidence>
<feature type="compositionally biased region" description="Low complexity" evidence="14">
    <location>
        <begin position="1119"/>
        <end position="1142"/>
    </location>
</feature>
<dbReference type="GO" id="GO:0016323">
    <property type="term" value="C:basolateral plasma membrane"/>
    <property type="evidence" value="ECO:0007669"/>
    <property type="project" value="TreeGrafter"/>
</dbReference>